<evidence type="ECO:0000313" key="1">
    <source>
        <dbReference type="EMBL" id="MEK8026344.1"/>
    </source>
</evidence>
<dbReference type="EMBL" id="JBBUTF010000008">
    <property type="protein sequence ID" value="MEK8026344.1"/>
    <property type="molecule type" value="Genomic_DNA"/>
</dbReference>
<dbReference type="RefSeq" id="WP_341374128.1">
    <property type="nucleotide sequence ID" value="NZ_JBBUTF010000008.1"/>
</dbReference>
<organism evidence="1 2">
    <name type="scientific">Pseudaquabacterium rugosum</name>
    <dbReference type="NCBI Taxonomy" id="2984194"/>
    <lineage>
        <taxon>Bacteria</taxon>
        <taxon>Pseudomonadati</taxon>
        <taxon>Pseudomonadota</taxon>
        <taxon>Betaproteobacteria</taxon>
        <taxon>Burkholderiales</taxon>
        <taxon>Sphaerotilaceae</taxon>
        <taxon>Pseudaquabacterium</taxon>
    </lineage>
</organism>
<accession>A0ABU9B9B2</accession>
<sequence>MRRVVLAGEDPALLGNWARMLGDDPRWRVLAEHTMIGALREAVERERPDVMVCGMGLADALLTDALTQVRRLGCWVQVLVVAPGGDQPLLLDALLAGADSVWVPDQPDAPPLGDAMAELQAGGGRITPWMAQHVLSHFGLGKLEVPRHQVEDLCNPLALTSLEIHVLQRLAGGQSLGVLASELGQSVPAMIDRLRGVCRKLQWSRRAGELALA</sequence>
<evidence type="ECO:0000313" key="2">
    <source>
        <dbReference type="Proteomes" id="UP001368500"/>
    </source>
</evidence>
<dbReference type="InterPro" id="IPR011006">
    <property type="entry name" value="CheY-like_superfamily"/>
</dbReference>
<name>A0ABU9B9B2_9BURK</name>
<dbReference type="SUPFAM" id="SSF52172">
    <property type="entry name" value="CheY-like"/>
    <property type="match status" value="1"/>
</dbReference>
<evidence type="ECO:0008006" key="3">
    <source>
        <dbReference type="Google" id="ProtNLM"/>
    </source>
</evidence>
<dbReference type="Proteomes" id="UP001368500">
    <property type="component" value="Unassembled WGS sequence"/>
</dbReference>
<keyword evidence="2" id="KW-1185">Reference proteome</keyword>
<protein>
    <recommendedName>
        <fullName evidence="3">Response regulator transcription factor</fullName>
    </recommendedName>
</protein>
<gene>
    <name evidence="1" type="ORF">AACH11_10285</name>
</gene>
<dbReference type="Gene3D" id="3.40.50.2300">
    <property type="match status" value="1"/>
</dbReference>
<reference evidence="1 2" key="1">
    <citation type="submission" date="2024-04" db="EMBL/GenBank/DDBJ databases">
        <title>Novel species of the genus Ideonella isolated from streams.</title>
        <authorList>
            <person name="Lu H."/>
        </authorList>
    </citation>
    <scope>NUCLEOTIDE SEQUENCE [LARGE SCALE GENOMIC DNA]</scope>
    <source>
        <strain evidence="1 2">BYS139W</strain>
    </source>
</reference>
<proteinExistence type="predicted"/>
<comment type="caution">
    <text evidence="1">The sequence shown here is derived from an EMBL/GenBank/DDBJ whole genome shotgun (WGS) entry which is preliminary data.</text>
</comment>